<evidence type="ECO:0008006" key="3">
    <source>
        <dbReference type="Google" id="ProtNLM"/>
    </source>
</evidence>
<protein>
    <recommendedName>
        <fullName evidence="3">CobQ/CobB/MinD/ParA nucleotide binding domain-containing protein</fullName>
    </recommendedName>
</protein>
<dbReference type="InterPro" id="IPR027417">
    <property type="entry name" value="P-loop_NTPase"/>
</dbReference>
<dbReference type="OrthoDB" id="69313at2"/>
<dbReference type="Gene3D" id="3.40.50.300">
    <property type="entry name" value="P-loop containing nucleotide triphosphate hydrolases"/>
    <property type="match status" value="1"/>
</dbReference>
<evidence type="ECO:0000313" key="1">
    <source>
        <dbReference type="EMBL" id="SHG92645.1"/>
    </source>
</evidence>
<evidence type="ECO:0000313" key="2">
    <source>
        <dbReference type="Proteomes" id="UP000189796"/>
    </source>
</evidence>
<accession>A0A1M5NT82</accession>
<dbReference type="SUPFAM" id="SSF52540">
    <property type="entry name" value="P-loop containing nucleoside triphosphate hydrolases"/>
    <property type="match status" value="1"/>
</dbReference>
<gene>
    <name evidence="1" type="ORF">SAMN05443248_3104</name>
</gene>
<sequence length="224" mass="24405">MVPHVVIIGADKGGVGKTTVSRTFMDYFQSHGISVRARDTEYPQGVLQRFHPDKTKIVNLEESDDQVEVFDNLRDAQVTLIDIRAGLLSKTLATLSEIGFLAGAKDGRLRISVVHVIGSNKASFDEIEATASAVEGAKHYVLLNHMNKSKFMGLPASVRDPIIVPMLNELAADTVDRLGIGFDAYCSGIGLEAGQTPSSVLAGYIRAWKTRVFAEYDRRALNAL</sequence>
<dbReference type="Proteomes" id="UP000189796">
    <property type="component" value="Chromosome I"/>
</dbReference>
<dbReference type="RefSeq" id="WP_079602054.1">
    <property type="nucleotide sequence ID" value="NZ_LT670817.1"/>
</dbReference>
<proteinExistence type="predicted"/>
<dbReference type="EMBL" id="LT670817">
    <property type="protein sequence ID" value="SHG92645.1"/>
    <property type="molecule type" value="Genomic_DNA"/>
</dbReference>
<organism evidence="1 2">
    <name type="scientific">Bradyrhizobium erythrophlei</name>
    <dbReference type="NCBI Taxonomy" id="1437360"/>
    <lineage>
        <taxon>Bacteria</taxon>
        <taxon>Pseudomonadati</taxon>
        <taxon>Pseudomonadota</taxon>
        <taxon>Alphaproteobacteria</taxon>
        <taxon>Hyphomicrobiales</taxon>
        <taxon>Nitrobacteraceae</taxon>
        <taxon>Bradyrhizobium</taxon>
    </lineage>
</organism>
<reference evidence="1 2" key="1">
    <citation type="submission" date="2016-11" db="EMBL/GenBank/DDBJ databases">
        <authorList>
            <person name="Jaros S."/>
            <person name="Januszkiewicz K."/>
            <person name="Wedrychowicz H."/>
        </authorList>
    </citation>
    <scope>NUCLEOTIDE SEQUENCE [LARGE SCALE GENOMIC DNA]</scope>
    <source>
        <strain evidence="1 2">GAS138</strain>
    </source>
</reference>
<name>A0A1M5NT82_9BRAD</name>
<dbReference type="AlphaFoldDB" id="A0A1M5NT82"/>